<keyword evidence="2" id="KW-0812">Transmembrane</keyword>
<evidence type="ECO:0000313" key="4">
    <source>
        <dbReference type="EMBL" id="KAE8245427.1"/>
    </source>
</evidence>
<accession>A0A8X7MRK5</accession>
<dbReference type="Proteomes" id="UP000077684">
    <property type="component" value="Unassembled WGS sequence"/>
</dbReference>
<name>A0A8X7MRK5_9BASI</name>
<feature type="region of interest" description="Disordered" evidence="1">
    <location>
        <begin position="34"/>
        <end position="75"/>
    </location>
</feature>
<reference evidence="4" key="1">
    <citation type="submission" date="2016-04" db="EMBL/GenBank/DDBJ databases">
        <authorList>
            <person name="Nguyen H.D."/>
            <person name="Samba Siva P."/>
            <person name="Cullis J."/>
            <person name="Levesque C.A."/>
            <person name="Hambleton S."/>
        </authorList>
    </citation>
    <scope>NUCLEOTIDE SEQUENCE</scope>
    <source>
        <strain evidence="4">DAOMC 236426</strain>
    </source>
</reference>
<gene>
    <name evidence="4" type="ORF">A4X06_0g5688</name>
</gene>
<keyword evidence="2" id="KW-0472">Membrane</keyword>
<proteinExistence type="predicted"/>
<evidence type="ECO:0000256" key="3">
    <source>
        <dbReference type="SAM" id="SignalP"/>
    </source>
</evidence>
<dbReference type="EMBL" id="LWDE02000734">
    <property type="protein sequence ID" value="KAE8245427.1"/>
    <property type="molecule type" value="Genomic_DNA"/>
</dbReference>
<evidence type="ECO:0000313" key="5">
    <source>
        <dbReference type="Proteomes" id="UP000077684"/>
    </source>
</evidence>
<keyword evidence="3" id="KW-0732">Signal</keyword>
<evidence type="ECO:0000256" key="2">
    <source>
        <dbReference type="SAM" id="Phobius"/>
    </source>
</evidence>
<comment type="caution">
    <text evidence="4">The sequence shown here is derived from an EMBL/GenBank/DDBJ whole genome shotgun (WGS) entry which is preliminary data.</text>
</comment>
<feature type="compositionally biased region" description="Polar residues" evidence="1">
    <location>
        <begin position="61"/>
        <end position="75"/>
    </location>
</feature>
<dbReference type="AlphaFoldDB" id="A0A8X7MRK5"/>
<feature type="compositionally biased region" description="Low complexity" evidence="1">
    <location>
        <begin position="39"/>
        <end position="60"/>
    </location>
</feature>
<feature type="transmembrane region" description="Helical" evidence="2">
    <location>
        <begin position="176"/>
        <end position="198"/>
    </location>
</feature>
<evidence type="ECO:0000256" key="1">
    <source>
        <dbReference type="SAM" id="MobiDB-lite"/>
    </source>
</evidence>
<keyword evidence="2" id="KW-1133">Transmembrane helix</keyword>
<feature type="signal peptide" evidence="3">
    <location>
        <begin position="1"/>
        <end position="20"/>
    </location>
</feature>
<reference evidence="4" key="2">
    <citation type="journal article" date="2019" name="IMA Fungus">
        <title>Genome sequencing and comparison of five Tilletia species to identify candidate genes for the detection of regulated species infecting wheat.</title>
        <authorList>
            <person name="Nguyen H.D.T."/>
            <person name="Sultana T."/>
            <person name="Kesanakurti P."/>
            <person name="Hambleton S."/>
        </authorList>
    </citation>
    <scope>NUCLEOTIDE SEQUENCE</scope>
    <source>
        <strain evidence="4">DAOMC 236426</strain>
    </source>
</reference>
<sequence>MRVSTSSTTALLIFSAYTAALPQARVDSAAAAFDPCEGPSDLASPSSAPSSSSPLLPCSSGQYSTPSTNPNYQQNSNTVRLISFGQHNTRDPRSLRFQSAVFRSDAGSDAASRERKAAAHRTSKLQADAAADGRRWAYGSTGNRLALEGQRQPGFATAHLLPQPHAKPETPPRMHWRLIFILSIAIPTFLALTILLLLTQWLFFPHTLDLDSPTTDGYLPIHKRRSRHHARTASDKVGSGEHTELVVDVDVVTGADAGPSARNLTRRSPNPLRAQRIVGWADSSRTPI</sequence>
<organism evidence="4 5">
    <name type="scientific">Tilletia controversa</name>
    <name type="common">dwarf bunt fungus</name>
    <dbReference type="NCBI Taxonomy" id="13291"/>
    <lineage>
        <taxon>Eukaryota</taxon>
        <taxon>Fungi</taxon>
        <taxon>Dikarya</taxon>
        <taxon>Basidiomycota</taxon>
        <taxon>Ustilaginomycotina</taxon>
        <taxon>Exobasidiomycetes</taxon>
        <taxon>Tilletiales</taxon>
        <taxon>Tilletiaceae</taxon>
        <taxon>Tilletia</taxon>
    </lineage>
</organism>
<keyword evidence="5" id="KW-1185">Reference proteome</keyword>
<protein>
    <recommendedName>
        <fullName evidence="6">Autophagy-related protein 27</fullName>
    </recommendedName>
</protein>
<evidence type="ECO:0008006" key="6">
    <source>
        <dbReference type="Google" id="ProtNLM"/>
    </source>
</evidence>
<feature type="chain" id="PRO_5036503353" description="Autophagy-related protein 27" evidence="3">
    <location>
        <begin position="21"/>
        <end position="288"/>
    </location>
</feature>